<reference evidence="1" key="3">
    <citation type="submission" date="2023-05" db="EMBL/GenBank/DDBJ databases">
        <authorList>
            <person name="Smith C.H."/>
        </authorList>
    </citation>
    <scope>NUCLEOTIDE SEQUENCE</scope>
    <source>
        <strain evidence="1">CHS0354</strain>
        <tissue evidence="1">Mantle</tissue>
    </source>
</reference>
<name>A0AAE0W8M6_9BIVA</name>
<dbReference type="EMBL" id="JAEAOA010000186">
    <property type="protein sequence ID" value="KAK3604290.1"/>
    <property type="molecule type" value="Genomic_DNA"/>
</dbReference>
<proteinExistence type="predicted"/>
<comment type="caution">
    <text evidence="1">The sequence shown here is derived from an EMBL/GenBank/DDBJ whole genome shotgun (WGS) entry which is preliminary data.</text>
</comment>
<evidence type="ECO:0000313" key="1">
    <source>
        <dbReference type="EMBL" id="KAK3604290.1"/>
    </source>
</evidence>
<gene>
    <name evidence="1" type="ORF">CHS0354_002098</name>
</gene>
<sequence>MAWKKSHSESMIKAGDEIKDASQTIFETESGQSAIEVPAETTRESNIGLYLKKDSRAAVAMQLQLRRRQRKLRITGVSAITETPSAPVAKPLPRRMSHLKGFYAAHQKGKICSGIA</sequence>
<reference evidence="1" key="1">
    <citation type="journal article" date="2021" name="Genome Biol. Evol.">
        <title>A High-Quality Reference Genome for a Parasitic Bivalve with Doubly Uniparental Inheritance (Bivalvia: Unionida).</title>
        <authorList>
            <person name="Smith C.H."/>
        </authorList>
    </citation>
    <scope>NUCLEOTIDE SEQUENCE</scope>
    <source>
        <strain evidence="1">CHS0354</strain>
    </source>
</reference>
<organism evidence="1 2">
    <name type="scientific">Potamilus streckersoni</name>
    <dbReference type="NCBI Taxonomy" id="2493646"/>
    <lineage>
        <taxon>Eukaryota</taxon>
        <taxon>Metazoa</taxon>
        <taxon>Spiralia</taxon>
        <taxon>Lophotrochozoa</taxon>
        <taxon>Mollusca</taxon>
        <taxon>Bivalvia</taxon>
        <taxon>Autobranchia</taxon>
        <taxon>Heteroconchia</taxon>
        <taxon>Palaeoheterodonta</taxon>
        <taxon>Unionida</taxon>
        <taxon>Unionoidea</taxon>
        <taxon>Unionidae</taxon>
        <taxon>Ambleminae</taxon>
        <taxon>Lampsilini</taxon>
        <taxon>Potamilus</taxon>
    </lineage>
</organism>
<evidence type="ECO:0000313" key="2">
    <source>
        <dbReference type="Proteomes" id="UP001195483"/>
    </source>
</evidence>
<protein>
    <submittedName>
        <fullName evidence="1">Uncharacterized protein</fullName>
    </submittedName>
</protein>
<dbReference type="AlphaFoldDB" id="A0AAE0W8M6"/>
<dbReference type="Proteomes" id="UP001195483">
    <property type="component" value="Unassembled WGS sequence"/>
</dbReference>
<reference evidence="1" key="2">
    <citation type="journal article" date="2021" name="Genome Biol. Evol.">
        <title>Developing a high-quality reference genome for a parasitic bivalve with doubly uniparental inheritance (Bivalvia: Unionida).</title>
        <authorList>
            <person name="Smith C.H."/>
        </authorList>
    </citation>
    <scope>NUCLEOTIDE SEQUENCE</scope>
    <source>
        <strain evidence="1">CHS0354</strain>
        <tissue evidence="1">Mantle</tissue>
    </source>
</reference>
<accession>A0AAE0W8M6</accession>
<keyword evidence="2" id="KW-1185">Reference proteome</keyword>